<dbReference type="GO" id="GO:0006367">
    <property type="term" value="P:transcription initiation at RNA polymerase II promoter"/>
    <property type="evidence" value="ECO:0007669"/>
    <property type="project" value="TreeGrafter"/>
</dbReference>
<evidence type="ECO:0000256" key="1">
    <source>
        <dbReference type="ARBA" id="ARBA00004123"/>
    </source>
</evidence>
<gene>
    <name evidence="13" type="ordered locus">CGB_G2350C</name>
</gene>
<dbReference type="VEuPathDB" id="FungiDB:CGB_G2350C"/>
<dbReference type="GO" id="GO:0000976">
    <property type="term" value="F:transcription cis-regulatory region binding"/>
    <property type="evidence" value="ECO:0007669"/>
    <property type="project" value="TreeGrafter"/>
</dbReference>
<keyword evidence="6" id="KW-0804">Transcription</keyword>
<proteinExistence type="inferred from homology"/>
<evidence type="ECO:0000256" key="5">
    <source>
        <dbReference type="ARBA" id="ARBA00023117"/>
    </source>
</evidence>
<dbReference type="SUPFAM" id="SSF55486">
    <property type="entry name" value="Metalloproteases ('zincins'), catalytic domain"/>
    <property type="match status" value="1"/>
</dbReference>
<accession>E6R999</accession>
<dbReference type="CDD" id="cd04369">
    <property type="entry name" value="Bromodomain"/>
    <property type="match status" value="1"/>
</dbReference>
<dbReference type="PROSITE" id="PS00633">
    <property type="entry name" value="BROMODOMAIN_1"/>
    <property type="match status" value="2"/>
</dbReference>
<dbReference type="FunFam" id="1.10.390.10:FF:000011">
    <property type="entry name" value="Transcription initiation factor TFIID subunit"/>
    <property type="match status" value="1"/>
</dbReference>
<evidence type="ECO:0000256" key="2">
    <source>
        <dbReference type="ARBA" id="ARBA00010937"/>
    </source>
</evidence>
<evidence type="ECO:0000256" key="3">
    <source>
        <dbReference type="ARBA" id="ARBA00017363"/>
    </source>
</evidence>
<dbReference type="PROSITE" id="PS50014">
    <property type="entry name" value="BROMODOMAIN_2"/>
    <property type="match status" value="3"/>
</dbReference>
<comment type="similarity">
    <text evidence="2">Belongs to the TAF2 family.</text>
</comment>
<evidence type="ECO:0000256" key="6">
    <source>
        <dbReference type="ARBA" id="ARBA00023163"/>
    </source>
</evidence>
<dbReference type="Pfam" id="PF25316">
    <property type="entry name" value="TAF2_3rd"/>
    <property type="match status" value="1"/>
</dbReference>
<dbReference type="eggNOG" id="KOG1932">
    <property type="taxonomic scope" value="Eukaryota"/>
</dbReference>
<dbReference type="Gene3D" id="2.60.40.1730">
    <property type="entry name" value="tricorn interacting facor f3 domain"/>
    <property type="match status" value="1"/>
</dbReference>
<dbReference type="InterPro" id="IPR018359">
    <property type="entry name" value="Bromodomain_CS"/>
</dbReference>
<evidence type="ECO:0000256" key="4">
    <source>
        <dbReference type="ARBA" id="ARBA00023015"/>
    </source>
</evidence>
<keyword evidence="4" id="KW-0805">Transcription regulation</keyword>
<keyword evidence="5 10" id="KW-0103">Bromodomain</keyword>
<evidence type="ECO:0000259" key="12">
    <source>
        <dbReference type="PROSITE" id="PS50014"/>
    </source>
</evidence>
<dbReference type="EMBL" id="CP000292">
    <property type="protein sequence ID" value="ADV23408.1"/>
    <property type="molecule type" value="Genomic_DNA"/>
</dbReference>
<feature type="compositionally biased region" description="Low complexity" evidence="11">
    <location>
        <begin position="1458"/>
        <end position="1467"/>
    </location>
</feature>
<dbReference type="InterPro" id="IPR057345">
    <property type="entry name" value="Ig-like_TAF2"/>
</dbReference>
<dbReference type="GO" id="GO:0003682">
    <property type="term" value="F:chromatin binding"/>
    <property type="evidence" value="ECO:0007669"/>
    <property type="project" value="TreeGrafter"/>
</dbReference>
<dbReference type="InterPro" id="IPR001487">
    <property type="entry name" value="Bromodomain"/>
</dbReference>
<feature type="compositionally biased region" description="Basic and acidic residues" evidence="11">
    <location>
        <begin position="1378"/>
        <end position="1387"/>
    </location>
</feature>
<dbReference type="InterPro" id="IPR036427">
    <property type="entry name" value="Bromodomain-like_sf"/>
</dbReference>
<dbReference type="SMART" id="SM00297">
    <property type="entry name" value="BROMO"/>
    <property type="match status" value="3"/>
</dbReference>
<dbReference type="OrthoDB" id="308861at2759"/>
<dbReference type="InterPro" id="IPR042097">
    <property type="entry name" value="Aminopeptidase_N-like_N_sf"/>
</dbReference>
<evidence type="ECO:0000256" key="7">
    <source>
        <dbReference type="ARBA" id="ARBA00023242"/>
    </source>
</evidence>
<dbReference type="FunFam" id="1.20.920.10:FF:000071">
    <property type="entry name" value="Unplaced genomic scaffold supercont1.3, whole genome shotgun sequence"/>
    <property type="match status" value="1"/>
</dbReference>
<dbReference type="PRINTS" id="PR00503">
    <property type="entry name" value="BROMODOMAIN"/>
</dbReference>
<dbReference type="InterPro" id="IPR057991">
    <property type="entry name" value="TPR_TAF2_C"/>
</dbReference>
<evidence type="ECO:0000256" key="11">
    <source>
        <dbReference type="SAM" id="MobiDB-lite"/>
    </source>
</evidence>
<dbReference type="KEGG" id="cgi:CGB_G2350C"/>
<reference key="2">
    <citation type="journal article" date="2011" name="MBio">
        <title>Genome variation in Cryptococcus gattii, an emerging pathogen of immunocompetent hosts.</title>
        <authorList>
            <person name="D'Souza C.A."/>
            <person name="Kronstad J.W."/>
            <person name="Taylor G."/>
            <person name="Warren R."/>
            <person name="Yuen M."/>
            <person name="Hu G."/>
            <person name="Jung W.H."/>
            <person name="Sham A."/>
            <person name="Kidd S.E."/>
            <person name="Tangen K."/>
            <person name="Lee N."/>
            <person name="Zeilmaker T."/>
            <person name="Sawkins J."/>
            <person name="McVicker G."/>
            <person name="Shah S."/>
            <person name="Gnerre S."/>
            <person name="Griggs A."/>
            <person name="Zeng Q."/>
            <person name="Bartlett K."/>
            <person name="Li W."/>
            <person name="Wang X."/>
            <person name="Heitman J."/>
            <person name="Stajich J.E."/>
            <person name="Fraser J.A."/>
            <person name="Meyer W."/>
            <person name="Carter D."/>
            <person name="Schein J."/>
            <person name="Krzywinski M."/>
            <person name="Kwong-Chung K.J."/>
            <person name="Varma A."/>
            <person name="Wang J."/>
            <person name="Brunham R."/>
            <person name="Fyfe M."/>
            <person name="Ouellette B.F.F."/>
            <person name="Siddiqui A."/>
            <person name="Marra M."/>
            <person name="Jones S."/>
            <person name="Holt R."/>
            <person name="Birren B.W."/>
            <person name="Galagan J.E."/>
            <person name="Cuomo C.A."/>
        </authorList>
    </citation>
    <scope>NUCLEOTIDE SEQUENCE</scope>
    <source>
        <strain>WM276</strain>
    </source>
</reference>
<organism evidence="13 14">
    <name type="scientific">Cryptococcus gattii serotype B (strain WM276 / ATCC MYA-4071)</name>
    <name type="common">Filobasidiella gattii</name>
    <name type="synonym">Cryptococcus bacillisporus</name>
    <dbReference type="NCBI Taxonomy" id="367775"/>
    <lineage>
        <taxon>Eukaryota</taxon>
        <taxon>Fungi</taxon>
        <taxon>Dikarya</taxon>
        <taxon>Basidiomycota</taxon>
        <taxon>Agaricomycotina</taxon>
        <taxon>Tremellomycetes</taxon>
        <taxon>Tremellales</taxon>
        <taxon>Cryptococcaceae</taxon>
        <taxon>Cryptococcus</taxon>
        <taxon>Cryptococcus gattii species complex</taxon>
    </lineage>
</organism>
<dbReference type="CDD" id="cd09839">
    <property type="entry name" value="M1_like_TAF2"/>
    <property type="match status" value="1"/>
</dbReference>
<feature type="region of interest" description="Disordered" evidence="11">
    <location>
        <begin position="1162"/>
        <end position="1183"/>
    </location>
</feature>
<dbReference type="RefSeq" id="XP_003195195.1">
    <property type="nucleotide sequence ID" value="XM_003195147.1"/>
</dbReference>
<dbReference type="Pfam" id="PF25577">
    <property type="entry name" value="TPR_TAF2_C"/>
    <property type="match status" value="1"/>
</dbReference>
<dbReference type="Gene3D" id="1.10.390.10">
    <property type="entry name" value="Neutral Protease Domain 2"/>
    <property type="match status" value="1"/>
</dbReference>
<keyword evidence="14" id="KW-1185">Reference proteome</keyword>
<dbReference type="InterPro" id="IPR037813">
    <property type="entry name" value="TAF2"/>
</dbReference>
<protein>
    <recommendedName>
        <fullName evidence="3">Transcription initiation factor TFIID subunit 2</fullName>
    </recommendedName>
    <alternativeName>
        <fullName evidence="9">TBP-associated factor 2</fullName>
    </alternativeName>
</protein>
<name>E6R999_CRYGW</name>
<dbReference type="PANTHER" id="PTHR15137:SF9">
    <property type="entry name" value="TRANSCRIPTION INITIATION FACTOR TFIID SUBUNIT 2"/>
    <property type="match status" value="1"/>
</dbReference>
<dbReference type="GO" id="GO:0016251">
    <property type="term" value="F:RNA polymerase II general transcription initiation factor activity"/>
    <property type="evidence" value="ECO:0007669"/>
    <property type="project" value="TreeGrafter"/>
</dbReference>
<evidence type="ECO:0000313" key="13">
    <source>
        <dbReference type="EMBL" id="ADV23408.1"/>
    </source>
</evidence>
<dbReference type="SUPFAM" id="SSF47370">
    <property type="entry name" value="Bromodomain"/>
    <property type="match status" value="3"/>
</dbReference>
<comment type="subcellular location">
    <subcellularLocation>
        <location evidence="1">Nucleus</location>
    </subcellularLocation>
</comment>
<dbReference type="GeneID" id="10188982"/>
<dbReference type="SUPFAM" id="SSF63737">
    <property type="entry name" value="Leukotriene A4 hydrolase N-terminal domain"/>
    <property type="match status" value="1"/>
</dbReference>
<dbReference type="InterPro" id="IPR027268">
    <property type="entry name" value="Peptidase_M4/M1_CTD_sf"/>
</dbReference>
<dbReference type="Gene3D" id="1.20.920.10">
    <property type="entry name" value="Bromodomain-like"/>
    <property type="match status" value="3"/>
</dbReference>
<dbReference type="PANTHER" id="PTHR15137">
    <property type="entry name" value="TRANSCRIPTION INITIATION FACTOR TFIID"/>
    <property type="match status" value="1"/>
</dbReference>
<evidence type="ECO:0000313" key="14">
    <source>
        <dbReference type="Proteomes" id="UP000007805"/>
    </source>
</evidence>
<keyword evidence="7" id="KW-0539">Nucleus</keyword>
<dbReference type="FunFam" id="1.20.920.10:FF:000077">
    <property type="entry name" value="Unplaced genomic scaffold supercont1.4, whole genome shotgun sequence"/>
    <property type="match status" value="1"/>
</dbReference>
<feature type="domain" description="Bromo" evidence="12">
    <location>
        <begin position="1528"/>
        <end position="1600"/>
    </location>
</feature>
<dbReference type="Pfam" id="PF00439">
    <property type="entry name" value="Bromodomain"/>
    <property type="match status" value="3"/>
</dbReference>
<comment type="function">
    <text evidence="8">Functions as a component of the DNA-binding general transcription factor complex TFIID. Binding of TFIID to a promoter (with or without TATA element) is the initial step in pre-initiation complex (PIC) formation. TFIID plays a key role in the regulation of gene expression by RNA polymerase II through different activities such as transcription activator interaction, core promoter recognition and selectivity, TFIIA and TFIIB interaction, chromatin modification (histone acetylation by TAF1), facilitation of DNA opening and initiation of transcription.</text>
</comment>
<dbReference type="HOGENOM" id="CLU_002317_1_0_1"/>
<feature type="compositionally biased region" description="Basic residues" evidence="11">
    <location>
        <begin position="1171"/>
        <end position="1182"/>
    </location>
</feature>
<feature type="domain" description="Bromo" evidence="12">
    <location>
        <begin position="1201"/>
        <end position="1273"/>
    </location>
</feature>
<sequence length="1729" mass="191706">MADEQLATWFTLTHQRNVLHLDFGGVITASAFLTIQPTNPSLQAVYLHASPHLHIHSVFLSSPTPNEPLLPTPASFALSNPYQPLPVREPPVDIKSHPEIKRKAWAAMGESDEGELAISVSGGWVRLVESQNIAGQDPQVTFAPIQVRIDYQLVVGGDVVEGIVFRRPGDGGNEYQIPHMFLSPTTYNSARVWTPCIDSLFERCTWELEFIVPRYLEGGEPVDGEEGYPVMVVSSGELMEQITHPHDPHKVIFYYLQTNPTSVQHISFAAGPFQMHCISADDTHKPILGFCLPGDLDLLANSTSFLPRVMAFTTELGSYPYTDFKVVFVNNPRSECSTSATLAIASSDLLHPPSVIEQAISVRQTLSLALIQQWIGINIIQRNYSDTWIVNGLALYILGQFIRHLLGNNEYRFRLKKDIDRCVMQDQGSQWPLCVPGQVDPPDSATTAFINIKAPLVLHILDRHLAKAGTSLGLSQVIPRILMAALSDDLPGNTLTTSYFLRQCRKVSGLDLQTFQDQWIFGSGCPRMSIRTNFIKKKFTVEFMVSQTQPAAEAINGMSEKQRKVAVWRRPAPFFEGSLTVRIHEADGAPFEHLIDIKTPQKTFPLPFNTKYKRTRRSGHIAARFNKMQDALDAANEPSNDDEEEAKLEAADRAGVFAYPPWDDEEERRRWKVAEWGEGEANAMLGEGGGYEWIRVDPDCEWLAVFEFIEKPWCWISQLQGDRDVVAQLEAIQNMRMYPSPVIASELARTILVKNYFYRVRMEAARALAMYNNSECDYIGYFLIMKIFQVFYCQPSSGNETVPTEIRCLPLPNDFSNFADYFVKKSLIAAMADLRDPATRAVWKHVRVTLLDLLRLNDNTSNLYSDSFYLAAIITAISNAFTVGSAAQGMLSETEIESEQLLQKEANDVLDRAMTVDRLVPSYHNVVTKAGLEAQMKSILAGQRTNDSREFLSYTREGNFEAVRMVAFDGLLLCKPPGRSPAVDKYLLDVITNDQSLTIRRFVARNLSESILVSLALGEITGALPLPGVVDVTNETDQMREQRAEGQNNAIVKALRKDFGAKLEVKRLVQDNLIESFTMPDPEVRFALLKVAEIISSSTSEPLPGNLITLSTPTVETPVAPQPPKIRISVSSAEIVPDSQGYGFPTSENPVVTPRTAAKIVLNPNAPTPSTHKKKDAPKAQRKGLSDNDFKAIVIALNKLVTDKRSFFFRQPVDPVRDMAPDYLTVIKKPMDLSTIRAKLDNGMYTSRQDFVSDIRLIITNCYTYNSTPASPVRKAGEAFEKLFNTLWAKTENTLSAQRSSHATTPSKAMPPPPLPQAEPTASTSVKVKVKPPKSVAIDAAPAPVMPPPPLPIAKKASTTILPAAEEKKEKQVKKRKEPGEVGKSDLDDLLGAEVDAMGSKVTSSDPLADLLEEPKQPAKKSKLPLSSKPPKSTIPKEFSAASTSSNEKPSVKKAKIKVPSGSSSSPVPKPPVPTEEPSVSQAIVLPPIASSATISAQPQPPSDLPPTKSNSMSFKTKRAKALLTTLQKEPSAILFLRPVDPILDGCPTYLDEIKHPMDLGTIGKKIEQKKYKTMGQFARDIELVFANCRQFNPPGEITALADMVEEVYWKDWPKTVSSKMTGDERKSMVSMLNQALKNPLSEWFRLAVDPVALGIPQYFDIIPPEDARDLGLIKSKLEKGQYQTAKQVDEEVELMLENARVFNGEGPVVDAANALGKWWQAQRSKMDV</sequence>
<feature type="compositionally biased region" description="Low complexity" evidence="11">
    <location>
        <begin position="1424"/>
        <end position="1437"/>
    </location>
</feature>
<evidence type="ECO:0000256" key="9">
    <source>
        <dbReference type="ARBA" id="ARBA00076306"/>
    </source>
</evidence>
<dbReference type="eggNOG" id="KOG1474">
    <property type="taxonomic scope" value="Eukaryota"/>
</dbReference>
<feature type="compositionally biased region" description="Low complexity" evidence="11">
    <location>
        <begin position="1318"/>
        <end position="1330"/>
    </location>
</feature>
<dbReference type="GO" id="GO:0005669">
    <property type="term" value="C:transcription factor TFIID complex"/>
    <property type="evidence" value="ECO:0007669"/>
    <property type="project" value="InterPro"/>
</dbReference>
<dbReference type="GO" id="GO:0006325">
    <property type="term" value="P:chromatin organization"/>
    <property type="evidence" value="ECO:0007669"/>
    <property type="project" value="UniProtKB-ARBA"/>
</dbReference>
<feature type="region of interest" description="Disordered" evidence="11">
    <location>
        <begin position="1363"/>
        <end position="1480"/>
    </location>
</feature>
<feature type="domain" description="Bromo" evidence="12">
    <location>
        <begin position="1637"/>
        <end position="1711"/>
    </location>
</feature>
<evidence type="ECO:0000256" key="8">
    <source>
        <dbReference type="ARBA" id="ARBA00025346"/>
    </source>
</evidence>
<reference evidence="13 14" key="1">
    <citation type="journal article" date="2011" name="MBio">
        <title>Genome variation in Cryptococcus gattii, an emerging pathogen of immunocompetent hosts.</title>
        <authorList>
            <person name="D'Souza C.A."/>
            <person name="Kronstad J.W."/>
            <person name="Taylor G."/>
            <person name="Warren R."/>
            <person name="Yuen M."/>
            <person name="Hu G."/>
            <person name="Jung W.H."/>
            <person name="Sham A."/>
            <person name="Kidd S.E."/>
            <person name="Tangen K."/>
            <person name="Lee N."/>
            <person name="Zeilmaker T."/>
            <person name="Sawkins J."/>
            <person name="McVicker G."/>
            <person name="Shah S."/>
            <person name="Gnerre S."/>
            <person name="Griggs A."/>
            <person name="Zeng Q."/>
            <person name="Bartlett K."/>
            <person name="Li W."/>
            <person name="Wang X."/>
            <person name="Heitman J."/>
            <person name="Stajich J.E."/>
            <person name="Fraser J.A."/>
            <person name="Meyer W."/>
            <person name="Carter D."/>
            <person name="Schein J."/>
            <person name="Krzywinski M."/>
            <person name="Kwon-Chung K.J."/>
            <person name="Varma A."/>
            <person name="Wang J."/>
            <person name="Brunham R."/>
            <person name="Fyfe M."/>
            <person name="Ouellette B.F."/>
            <person name="Siddiqui A."/>
            <person name="Marra M."/>
            <person name="Jones S."/>
            <person name="Holt R."/>
            <person name="Birren B.W."/>
            <person name="Galagan J.E."/>
            <person name="Cuomo C.A."/>
        </authorList>
    </citation>
    <scope>NUCLEOTIDE SEQUENCE [LARGE SCALE GENOMIC DNA]</scope>
    <source>
        <strain evidence="14">WM276 / ATCC MYA-4071</strain>
    </source>
</reference>
<feature type="region of interest" description="Disordered" evidence="11">
    <location>
        <begin position="1295"/>
        <end position="1330"/>
    </location>
</feature>
<dbReference type="Proteomes" id="UP000007805">
    <property type="component" value="Chromosome G"/>
</dbReference>
<evidence type="ECO:0000256" key="10">
    <source>
        <dbReference type="PROSITE-ProRule" id="PRU00035"/>
    </source>
</evidence>